<dbReference type="Proteomes" id="UP000023152">
    <property type="component" value="Unassembled WGS sequence"/>
</dbReference>
<feature type="transmembrane region" description="Helical" evidence="14">
    <location>
        <begin position="117"/>
        <end position="136"/>
    </location>
</feature>
<dbReference type="PANTHER" id="PTHR10791">
    <property type="entry name" value="RAG1-ACTIVATING PROTEIN 1"/>
    <property type="match status" value="1"/>
</dbReference>
<feature type="transmembrane region" description="Helical" evidence="14">
    <location>
        <begin position="156"/>
        <end position="175"/>
    </location>
</feature>
<feature type="transmembrane region" description="Helical" evidence="14">
    <location>
        <begin position="211"/>
        <end position="232"/>
    </location>
</feature>
<keyword evidence="6" id="KW-1003">Cell membrane</keyword>
<reference evidence="15 16" key="1">
    <citation type="journal article" date="2013" name="Curr. Biol.">
        <title>The Genome of the Foraminiferan Reticulomyxa filosa.</title>
        <authorList>
            <person name="Glockner G."/>
            <person name="Hulsmann N."/>
            <person name="Schleicher M."/>
            <person name="Noegel A.A."/>
            <person name="Eichinger L."/>
            <person name="Gallinger C."/>
            <person name="Pawlowski J."/>
            <person name="Sierra R."/>
            <person name="Euteneuer U."/>
            <person name="Pillet L."/>
            <person name="Moustafa A."/>
            <person name="Platzer M."/>
            <person name="Groth M."/>
            <person name="Szafranski K."/>
            <person name="Schliwa M."/>
        </authorList>
    </citation>
    <scope>NUCLEOTIDE SEQUENCE [LARGE SCALE GENOMIC DNA]</scope>
</reference>
<organism evidence="15 16">
    <name type="scientific">Reticulomyxa filosa</name>
    <dbReference type="NCBI Taxonomy" id="46433"/>
    <lineage>
        <taxon>Eukaryota</taxon>
        <taxon>Sar</taxon>
        <taxon>Rhizaria</taxon>
        <taxon>Retaria</taxon>
        <taxon>Foraminifera</taxon>
        <taxon>Monothalamids</taxon>
        <taxon>Reticulomyxidae</taxon>
        <taxon>Reticulomyxa</taxon>
    </lineage>
</organism>
<dbReference type="EMBL" id="ASPP01000012">
    <property type="protein sequence ID" value="ETO37050.1"/>
    <property type="molecule type" value="Genomic_DNA"/>
</dbReference>
<dbReference type="InterPro" id="IPR047664">
    <property type="entry name" value="SWEET"/>
</dbReference>
<evidence type="ECO:0000256" key="6">
    <source>
        <dbReference type="ARBA" id="ARBA00022475"/>
    </source>
</evidence>
<evidence type="ECO:0000256" key="14">
    <source>
        <dbReference type="SAM" id="Phobius"/>
    </source>
</evidence>
<comment type="subcellular location">
    <subcellularLocation>
        <location evidence="1">Cell membrane</location>
        <topology evidence="1">Multi-pass membrane protein</topology>
    </subcellularLocation>
    <subcellularLocation>
        <location evidence="2">Golgi apparatus membrane</location>
        <topology evidence="2">Multi-pass membrane protein</topology>
    </subcellularLocation>
</comment>
<dbReference type="GO" id="GO:0051119">
    <property type="term" value="F:sugar transmembrane transporter activity"/>
    <property type="evidence" value="ECO:0007669"/>
    <property type="project" value="InterPro"/>
</dbReference>
<dbReference type="GO" id="GO:0000139">
    <property type="term" value="C:Golgi membrane"/>
    <property type="evidence" value="ECO:0007669"/>
    <property type="project" value="UniProtKB-SubCell"/>
</dbReference>
<evidence type="ECO:0000256" key="10">
    <source>
        <dbReference type="ARBA" id="ARBA00022989"/>
    </source>
</evidence>
<evidence type="ECO:0000256" key="8">
    <source>
        <dbReference type="ARBA" id="ARBA00022692"/>
    </source>
</evidence>
<evidence type="ECO:0000313" key="16">
    <source>
        <dbReference type="Proteomes" id="UP000023152"/>
    </source>
</evidence>
<evidence type="ECO:0000256" key="13">
    <source>
        <dbReference type="SAM" id="MobiDB-lite"/>
    </source>
</evidence>
<dbReference type="AlphaFoldDB" id="X6PEX9"/>
<gene>
    <name evidence="15" type="ORF">RFI_00013</name>
</gene>
<feature type="compositionally biased region" description="Basic residues" evidence="13">
    <location>
        <begin position="90"/>
        <end position="101"/>
    </location>
</feature>
<comment type="caution">
    <text evidence="15">The sequence shown here is derived from an EMBL/GenBank/DDBJ whole genome shotgun (WGS) entry which is preliminary data.</text>
</comment>
<name>X6PEX9_RETFI</name>
<keyword evidence="5" id="KW-0813">Transport</keyword>
<dbReference type="FunFam" id="1.20.1280.290:FF:000004">
    <property type="entry name" value="Sugar transporter SWEET"/>
    <property type="match status" value="1"/>
</dbReference>
<keyword evidence="10 14" id="KW-1133">Transmembrane helix</keyword>
<feature type="transmembrane region" description="Helical" evidence="14">
    <location>
        <begin position="244"/>
        <end position="266"/>
    </location>
</feature>
<dbReference type="OrthoDB" id="409725at2759"/>
<keyword evidence="7" id="KW-0762">Sugar transport</keyword>
<evidence type="ECO:0000256" key="5">
    <source>
        <dbReference type="ARBA" id="ARBA00022448"/>
    </source>
</evidence>
<evidence type="ECO:0000256" key="9">
    <source>
        <dbReference type="ARBA" id="ARBA00022737"/>
    </source>
</evidence>
<keyword evidence="16" id="KW-1185">Reference proteome</keyword>
<feature type="transmembrane region" description="Helical" evidence="14">
    <location>
        <begin position="310"/>
        <end position="331"/>
    </location>
</feature>
<accession>X6PEX9</accession>
<dbReference type="PANTHER" id="PTHR10791:SF30">
    <property type="entry name" value="SUGAR TRANSPORTER SWEET1"/>
    <property type="match status" value="1"/>
</dbReference>
<feature type="transmembrane region" description="Helical" evidence="14">
    <location>
        <begin position="187"/>
        <end position="205"/>
    </location>
</feature>
<dbReference type="InterPro" id="IPR004316">
    <property type="entry name" value="SWEET_rpt"/>
</dbReference>
<keyword evidence="9" id="KW-0677">Repeat</keyword>
<dbReference type="GO" id="GO:0005886">
    <property type="term" value="C:plasma membrane"/>
    <property type="evidence" value="ECO:0007669"/>
    <property type="project" value="UniProtKB-SubCell"/>
</dbReference>
<dbReference type="Gene3D" id="1.20.1280.290">
    <property type="match status" value="2"/>
</dbReference>
<feature type="region of interest" description="Disordered" evidence="13">
    <location>
        <begin position="86"/>
        <end position="115"/>
    </location>
</feature>
<evidence type="ECO:0000256" key="3">
    <source>
        <dbReference type="ARBA" id="ARBA00007809"/>
    </source>
</evidence>
<keyword evidence="11" id="KW-0333">Golgi apparatus</keyword>
<evidence type="ECO:0000256" key="7">
    <source>
        <dbReference type="ARBA" id="ARBA00022597"/>
    </source>
</evidence>
<sequence>MTIIGSLMKGLGKEEEENKKICPFFGIICLYRNLRSIKQDIFEKVLEIQMKSICRISPNGLNVSRYLVHTPFIPCLKAKSSSVKRETSKTAKKKGEKKRIKNGIDNDSTKSSTSSSLSNISVATAVAGSASGYSAMITTKAGYTLSSLSVSTLSNIPLFAFMLVQASGLSPILHILREKKTFNYSPFPFVALFTNSYLWTFYGYLTNDNTLLYASVAGKRTFFCAFAGLVYMSIFHKYTSMKMLPYYVGSFSIMSACFGASFFMLHNDPQSTSAVLDVLGLVGSVTSVTLMASPLACIQQVLQDKNTNSMPFPISLAMTFNGFSWFCYGWFVTGDPFIYAPSGLGLLAGMAQLSLFVIYPSSKKNFLDKIDK</sequence>
<evidence type="ECO:0000256" key="12">
    <source>
        <dbReference type="ARBA" id="ARBA00023136"/>
    </source>
</evidence>
<comment type="similarity">
    <text evidence="3">Belongs to the SWEET sugar transporter family.</text>
</comment>
<evidence type="ECO:0000256" key="1">
    <source>
        <dbReference type="ARBA" id="ARBA00004651"/>
    </source>
</evidence>
<evidence type="ECO:0000256" key="11">
    <source>
        <dbReference type="ARBA" id="ARBA00023034"/>
    </source>
</evidence>
<evidence type="ECO:0000256" key="2">
    <source>
        <dbReference type="ARBA" id="ARBA00004653"/>
    </source>
</evidence>
<keyword evidence="8 14" id="KW-0812">Transmembrane</keyword>
<protein>
    <recommendedName>
        <fullName evidence="4">Sugar transporter SWEET1</fullName>
    </recommendedName>
</protein>
<dbReference type="Pfam" id="PF03083">
    <property type="entry name" value="MtN3_slv"/>
    <property type="match status" value="2"/>
</dbReference>
<keyword evidence="12 14" id="KW-0472">Membrane</keyword>
<evidence type="ECO:0000256" key="4">
    <source>
        <dbReference type="ARBA" id="ARBA00021741"/>
    </source>
</evidence>
<proteinExistence type="inferred from homology"/>
<feature type="transmembrane region" description="Helical" evidence="14">
    <location>
        <begin position="337"/>
        <end position="359"/>
    </location>
</feature>
<evidence type="ECO:0000313" key="15">
    <source>
        <dbReference type="EMBL" id="ETO37050.1"/>
    </source>
</evidence>
<feature type="transmembrane region" description="Helical" evidence="14">
    <location>
        <begin position="278"/>
        <end position="298"/>
    </location>
</feature>